<keyword evidence="1" id="KW-0812">Transmembrane</keyword>
<dbReference type="SUPFAM" id="SSF48726">
    <property type="entry name" value="Immunoglobulin"/>
    <property type="match status" value="1"/>
</dbReference>
<dbReference type="InterPro" id="IPR036179">
    <property type="entry name" value="Ig-like_dom_sf"/>
</dbReference>
<evidence type="ECO:0000313" key="3">
    <source>
        <dbReference type="EMBL" id="KAL3886343.1"/>
    </source>
</evidence>
<evidence type="ECO:0008006" key="5">
    <source>
        <dbReference type="Google" id="ProtNLM"/>
    </source>
</evidence>
<organism evidence="3 4">
    <name type="scientific">Sinanodonta woodiana</name>
    <name type="common">Chinese pond mussel</name>
    <name type="synonym">Anodonta woodiana</name>
    <dbReference type="NCBI Taxonomy" id="1069815"/>
    <lineage>
        <taxon>Eukaryota</taxon>
        <taxon>Metazoa</taxon>
        <taxon>Spiralia</taxon>
        <taxon>Lophotrochozoa</taxon>
        <taxon>Mollusca</taxon>
        <taxon>Bivalvia</taxon>
        <taxon>Autobranchia</taxon>
        <taxon>Heteroconchia</taxon>
        <taxon>Palaeoheterodonta</taxon>
        <taxon>Unionida</taxon>
        <taxon>Unionoidea</taxon>
        <taxon>Unionidae</taxon>
        <taxon>Unioninae</taxon>
        <taxon>Sinanodonta</taxon>
    </lineage>
</organism>
<sequence length="454" mass="51510">MKMGLMCVVIICISVDFIFGKARGRENEIVAITGCNATLEWIIATTYWEAYAHWITVINANGHAIAEKKDMTCKDVTDSSTYCEIRNTSNTEWRFIVVLSNVTQPMSGNYTGQIKYGPRNEINSTKRLIVLDKPQIKESRTPILHEQLNILCSVDGELQDPVYYWKLNGTYLNSTDRIRADHFILIFERVTLEDKFTLFSCIICSSINCCTESDAYVPDPYCTCTEESSLGNSKDIRYKEYWIGTLIVSVFLLIGGSLLYVKQWRKSLTRETDSNILSDAEVNRWHCSMGVTTKRKRLLKPLSTVNMENKTFNENYNTCPQPQDINNPQQEKAELILQDYMNRKRDQTALSFYNYATCTVSEGNTHATESSTKDSHYDYASSIAMCQVAKADVHVTDENYITPVNAPGYPIDQCQCENGVTDITGSDQTYITITSDHACPIEISHDAYLTIISK</sequence>
<dbReference type="AlphaFoldDB" id="A0ABD3XMU5"/>
<name>A0ABD3XMU5_SINWO</name>
<gene>
    <name evidence="3" type="ORF">ACJMK2_026342</name>
</gene>
<accession>A0ABD3XMU5</accession>
<reference evidence="3 4" key="1">
    <citation type="submission" date="2024-11" db="EMBL/GenBank/DDBJ databases">
        <title>Chromosome-level genome assembly of the freshwater bivalve Anodonta woodiana.</title>
        <authorList>
            <person name="Chen X."/>
        </authorList>
    </citation>
    <scope>NUCLEOTIDE SEQUENCE [LARGE SCALE GENOMIC DNA]</scope>
    <source>
        <strain evidence="3">MN2024</strain>
        <tissue evidence="3">Gills</tissue>
    </source>
</reference>
<feature type="chain" id="PRO_5044765685" description="Ig-like domain-containing protein" evidence="2">
    <location>
        <begin position="25"/>
        <end position="454"/>
    </location>
</feature>
<keyword evidence="4" id="KW-1185">Reference proteome</keyword>
<evidence type="ECO:0000313" key="4">
    <source>
        <dbReference type="Proteomes" id="UP001634394"/>
    </source>
</evidence>
<keyword evidence="1" id="KW-1133">Transmembrane helix</keyword>
<dbReference type="Proteomes" id="UP001634394">
    <property type="component" value="Unassembled WGS sequence"/>
</dbReference>
<evidence type="ECO:0000256" key="2">
    <source>
        <dbReference type="SAM" id="SignalP"/>
    </source>
</evidence>
<keyword evidence="1" id="KW-0472">Membrane</keyword>
<keyword evidence="2" id="KW-0732">Signal</keyword>
<protein>
    <recommendedName>
        <fullName evidence="5">Ig-like domain-containing protein</fullName>
    </recommendedName>
</protein>
<feature type="transmembrane region" description="Helical" evidence="1">
    <location>
        <begin position="241"/>
        <end position="261"/>
    </location>
</feature>
<dbReference type="EMBL" id="JBJQND010000002">
    <property type="protein sequence ID" value="KAL3886343.1"/>
    <property type="molecule type" value="Genomic_DNA"/>
</dbReference>
<feature type="signal peptide" evidence="2">
    <location>
        <begin position="1"/>
        <end position="24"/>
    </location>
</feature>
<comment type="caution">
    <text evidence="3">The sequence shown here is derived from an EMBL/GenBank/DDBJ whole genome shotgun (WGS) entry which is preliminary data.</text>
</comment>
<evidence type="ECO:0000256" key="1">
    <source>
        <dbReference type="SAM" id="Phobius"/>
    </source>
</evidence>
<proteinExistence type="predicted"/>